<dbReference type="FunFam" id="2.40.110.10:FF:000001">
    <property type="entry name" value="Acyl-CoA dehydrogenase, mitochondrial"/>
    <property type="match status" value="1"/>
</dbReference>
<evidence type="ECO:0000259" key="8">
    <source>
        <dbReference type="Pfam" id="PF00441"/>
    </source>
</evidence>
<keyword evidence="5" id="KW-0285">Flavoprotein</keyword>
<evidence type="ECO:0000256" key="5">
    <source>
        <dbReference type="ARBA" id="ARBA00022630"/>
    </source>
</evidence>
<reference evidence="11 12" key="2">
    <citation type="journal article" date="2006" name="J. Microbiol. Methods">
        <title>Genomic flank-sequencing of plasposon insertion sites for rapid identification of functional genes.</title>
        <authorList>
            <person name="Leveau J.H."/>
            <person name="Gerards S."/>
            <person name="Fritsche K."/>
            <person name="Zondag G."/>
            <person name="van Veen J.A."/>
        </authorList>
    </citation>
    <scope>NUCLEOTIDE SEQUENCE [LARGE SCALE GENOMIC DNA]</scope>
    <source>
        <strain evidence="11 12">Ter331</strain>
    </source>
</reference>
<dbReference type="Gene3D" id="2.40.110.10">
    <property type="entry name" value="Butyryl-CoA Dehydrogenase, subunit A, domain 2"/>
    <property type="match status" value="1"/>
</dbReference>
<dbReference type="GO" id="GO:0050660">
    <property type="term" value="F:flavin adenine dinucleotide binding"/>
    <property type="evidence" value="ECO:0007669"/>
    <property type="project" value="InterPro"/>
</dbReference>
<dbReference type="InterPro" id="IPR009075">
    <property type="entry name" value="AcylCo_DH/oxidase_C"/>
</dbReference>
<dbReference type="EMBL" id="CP002745">
    <property type="protein sequence ID" value="AEK60385.1"/>
    <property type="molecule type" value="Genomic_DNA"/>
</dbReference>
<sequence>MPAAAITHTHPLWRQTTMDFELSEEQRAFQQTARDFATGELAPHAAKWDAEAIFPTDVIAKAGELGFCGLYTPEEVGGLGLSRLDATIVFEELARGCTSTTAYLTIHNMVSWMIANWATPAVKDAWCGKLALGQKLGSYCLTEPGSGSDAASLKTSAVLTDGHYVINGSKAFISGAGSTNVLVLMARTGAGGAHGVSAFVVPADAAGISYGRKEEKMGWNSQPTRTISFDNVRIPADHLLGQEGEGFRLAMRGLDGGRINIATCSVGTAQAALDAAHAYMSERRQFNRPLSDFQALQFKLADMQTELVAARQMVRLAACKLDAKDPNATTYCAMAKRFATDIGFQICNEALQIHGGYGYIREYPLERHFRDVRVHQILEGTNEIMRVIIARQLLGNASNEDIR</sequence>
<comment type="similarity">
    <text evidence="3">Belongs to the acyl-CoA dehydrogenase family.</text>
</comment>
<reference evidence="11 12" key="1">
    <citation type="journal article" date="2004" name="Environ. Microbiol.">
        <title>Phylogeny-function analysis of (meta)genomic libraries: screening for expression of ribosomal RNA genes by large-insert library fluorescent in situ hybridization (LIL-FISH).</title>
        <authorList>
            <person name="Leveau J.H."/>
            <person name="Gerards S."/>
            <person name="de Boer W."/>
            <person name="van Veen J.A."/>
        </authorList>
    </citation>
    <scope>NUCLEOTIDE SEQUENCE [LARGE SCALE GENOMIC DNA]</scope>
    <source>
        <strain evidence="11 12">Ter331</strain>
    </source>
</reference>
<keyword evidence="7 11" id="KW-0560">Oxidoreductase</keyword>
<accession>G0AHV7</accession>
<dbReference type="Gene3D" id="1.10.540.10">
    <property type="entry name" value="Acyl-CoA dehydrogenase/oxidase, N-terminal domain"/>
    <property type="match status" value="1"/>
</dbReference>
<evidence type="ECO:0000313" key="11">
    <source>
        <dbReference type="EMBL" id="AEK60385.1"/>
    </source>
</evidence>
<dbReference type="InterPro" id="IPR013786">
    <property type="entry name" value="AcylCoA_DH/ox_N"/>
</dbReference>
<evidence type="ECO:0000256" key="2">
    <source>
        <dbReference type="ARBA" id="ARBA00005109"/>
    </source>
</evidence>
<dbReference type="InterPro" id="IPR009100">
    <property type="entry name" value="AcylCoA_DH/oxidase_NM_dom_sf"/>
</dbReference>
<dbReference type="STRING" id="1005048.CFU_0549"/>
<dbReference type="FunFam" id="1.10.540.10:FF:000002">
    <property type="entry name" value="Acyl-CoA dehydrogenase FadE19"/>
    <property type="match status" value="1"/>
</dbReference>
<gene>
    <name evidence="11" type="primary">caiA</name>
    <name evidence="11" type="ordered locus">CFU_0549</name>
</gene>
<dbReference type="PANTHER" id="PTHR43831:SF1">
    <property type="entry name" value="ISOBUTYRYL-COA DEHYDROGENASE, MITOCHONDRIAL"/>
    <property type="match status" value="1"/>
</dbReference>
<dbReference type="AlphaFoldDB" id="G0AHV7"/>
<evidence type="ECO:0000256" key="7">
    <source>
        <dbReference type="ARBA" id="ARBA00023002"/>
    </source>
</evidence>
<reference evidence="11 12" key="5">
    <citation type="journal article" date="2011" name="ISME J.">
        <title>Dual transcriptional profiling of a bacterial/fungal confrontation: Collimonas fungivorans versus Aspergillus niger.</title>
        <authorList>
            <person name="Mela F."/>
            <person name="Fritsche K."/>
            <person name="de Boer W."/>
            <person name="van Veen J.A."/>
            <person name="de Graaff L.H."/>
            <person name="van den Berg M."/>
            <person name="Leveau J.H."/>
        </authorList>
    </citation>
    <scope>NUCLEOTIDE SEQUENCE [LARGE SCALE GENOMIC DNA]</scope>
    <source>
        <strain evidence="11 12">Ter331</strain>
    </source>
</reference>
<comment type="cofactor">
    <cofactor evidence="1">
        <name>FAD</name>
        <dbReference type="ChEBI" id="CHEBI:57692"/>
    </cofactor>
</comment>
<dbReference type="Gene3D" id="1.20.140.10">
    <property type="entry name" value="Butyryl-CoA Dehydrogenase, subunit A, domain 3"/>
    <property type="match status" value="1"/>
</dbReference>
<reference evidence="12" key="6">
    <citation type="submission" date="2011-05" db="EMBL/GenBank/DDBJ databases">
        <title>Complete sequence of Collimonas fungivorans Ter331.</title>
        <authorList>
            <person name="Leveau J.H."/>
        </authorList>
    </citation>
    <scope>NUCLEOTIDE SEQUENCE [LARGE SCALE GENOMIC DNA]</scope>
    <source>
        <strain evidence="12">Ter331</strain>
    </source>
</reference>
<reference evidence="11 12" key="3">
    <citation type="journal article" date="2008" name="FEMS Microbiol. Ecol.">
        <title>Identification and characterization of genes underlying chitinolysis in Collimonas fungivorans Ter331.</title>
        <authorList>
            <person name="Fritsche K."/>
            <person name="de Boer W."/>
            <person name="Gerards S."/>
            <person name="van den Berg M."/>
            <person name="van Veen J.A."/>
            <person name="Leveau J.H."/>
        </authorList>
    </citation>
    <scope>NUCLEOTIDE SEQUENCE [LARGE SCALE GENOMIC DNA]</scope>
    <source>
        <strain evidence="11 12">Ter331</strain>
    </source>
</reference>
<dbReference type="EC" id="1.3.99.-" evidence="11"/>
<dbReference type="PIRSF" id="PIRSF016578">
    <property type="entry name" value="HsaA"/>
    <property type="match status" value="1"/>
</dbReference>
<evidence type="ECO:0000256" key="1">
    <source>
        <dbReference type="ARBA" id="ARBA00001974"/>
    </source>
</evidence>
<dbReference type="Pfam" id="PF02770">
    <property type="entry name" value="Acyl-CoA_dh_M"/>
    <property type="match status" value="1"/>
</dbReference>
<dbReference type="HOGENOM" id="CLU_018204_0_2_4"/>
<evidence type="ECO:0000256" key="4">
    <source>
        <dbReference type="ARBA" id="ARBA00022456"/>
    </source>
</evidence>
<dbReference type="KEGG" id="cfu:CFU_0549"/>
<dbReference type="SUPFAM" id="SSF47203">
    <property type="entry name" value="Acyl-CoA dehydrogenase C-terminal domain-like"/>
    <property type="match status" value="1"/>
</dbReference>
<dbReference type="Pfam" id="PF00441">
    <property type="entry name" value="Acyl-CoA_dh_1"/>
    <property type="match status" value="1"/>
</dbReference>
<dbReference type="eggNOG" id="COG1960">
    <property type="taxonomic scope" value="Bacteria"/>
</dbReference>
<dbReference type="InterPro" id="IPR006089">
    <property type="entry name" value="Acyl-CoA_DH_CS"/>
</dbReference>
<dbReference type="GO" id="GO:0009083">
    <property type="term" value="P:branched-chain amino acid catabolic process"/>
    <property type="evidence" value="ECO:0007669"/>
    <property type="project" value="UniProtKB-KW"/>
</dbReference>
<organism evidence="11 12">
    <name type="scientific">Collimonas fungivorans (strain Ter331)</name>
    <dbReference type="NCBI Taxonomy" id="1005048"/>
    <lineage>
        <taxon>Bacteria</taxon>
        <taxon>Pseudomonadati</taxon>
        <taxon>Pseudomonadota</taxon>
        <taxon>Betaproteobacteria</taxon>
        <taxon>Burkholderiales</taxon>
        <taxon>Oxalobacteraceae</taxon>
        <taxon>Collimonas</taxon>
    </lineage>
</organism>
<keyword evidence="4" id="KW-0101">Branched-chain amino acid catabolism</keyword>
<name>G0AHV7_COLFT</name>
<dbReference type="FunFam" id="1.20.140.10:FF:000001">
    <property type="entry name" value="Acyl-CoA dehydrogenase"/>
    <property type="match status" value="1"/>
</dbReference>
<dbReference type="Pfam" id="PF02771">
    <property type="entry name" value="Acyl-CoA_dh_N"/>
    <property type="match status" value="1"/>
</dbReference>
<dbReference type="InterPro" id="IPR037069">
    <property type="entry name" value="AcylCoA_DH/ox_N_sf"/>
</dbReference>
<dbReference type="PROSITE" id="PS00073">
    <property type="entry name" value="ACYL_COA_DH_2"/>
    <property type="match status" value="1"/>
</dbReference>
<evidence type="ECO:0000256" key="3">
    <source>
        <dbReference type="ARBA" id="ARBA00009347"/>
    </source>
</evidence>
<dbReference type="SUPFAM" id="SSF56645">
    <property type="entry name" value="Acyl-CoA dehydrogenase NM domain-like"/>
    <property type="match status" value="1"/>
</dbReference>
<keyword evidence="12" id="KW-1185">Reference proteome</keyword>
<dbReference type="InterPro" id="IPR046373">
    <property type="entry name" value="Acyl-CoA_Oxase/DH_mid-dom_sf"/>
</dbReference>
<feature type="domain" description="Acyl-CoA dehydrogenase/oxidase N-terminal" evidence="10">
    <location>
        <begin position="23"/>
        <end position="133"/>
    </location>
</feature>
<dbReference type="InterPro" id="IPR006091">
    <property type="entry name" value="Acyl-CoA_Oxase/DH_mid-dom"/>
</dbReference>
<reference evidence="11 12" key="4">
    <citation type="journal article" date="2010" name="Environ. Microbiol.">
        <title>The bacterial genus Collimonas: mycophagy, weathering and other adaptive solutions to life in oligotrophic soil environments.</title>
        <authorList>
            <person name="Leveau J.H."/>
            <person name="Uroz S."/>
            <person name="de Boer W."/>
        </authorList>
    </citation>
    <scope>NUCLEOTIDE SEQUENCE [LARGE SCALE GENOMIC DNA]</scope>
    <source>
        <strain evidence="11 12">Ter331</strain>
    </source>
</reference>
<dbReference type="GO" id="GO:0003995">
    <property type="term" value="F:acyl-CoA dehydrogenase activity"/>
    <property type="evidence" value="ECO:0007669"/>
    <property type="project" value="InterPro"/>
</dbReference>
<comment type="pathway">
    <text evidence="2">Amino-acid degradation; L-valine degradation.</text>
</comment>
<feature type="domain" description="Acyl-CoA dehydrogenase/oxidase C-terminal" evidence="8">
    <location>
        <begin position="244"/>
        <end position="394"/>
    </location>
</feature>
<dbReference type="InterPro" id="IPR036250">
    <property type="entry name" value="AcylCo_DH-like_C"/>
</dbReference>
<keyword evidence="6" id="KW-0274">FAD</keyword>
<evidence type="ECO:0000313" key="12">
    <source>
        <dbReference type="Proteomes" id="UP000008392"/>
    </source>
</evidence>
<proteinExistence type="inferred from homology"/>
<dbReference type="PANTHER" id="PTHR43831">
    <property type="entry name" value="ISOBUTYRYL-COA DEHYDROGENASE"/>
    <property type="match status" value="1"/>
</dbReference>
<dbReference type="InterPro" id="IPR052547">
    <property type="entry name" value="Mito_Isobutyryl-CoADH"/>
</dbReference>
<dbReference type="PROSITE" id="PS00072">
    <property type="entry name" value="ACYL_COA_DH_1"/>
    <property type="match status" value="1"/>
</dbReference>
<evidence type="ECO:0000259" key="9">
    <source>
        <dbReference type="Pfam" id="PF02770"/>
    </source>
</evidence>
<protein>
    <submittedName>
        <fullName evidence="11">Branched-chain acyl-CoA dehydrogenase</fullName>
        <ecNumber evidence="11">1.3.99.-</ecNumber>
    </submittedName>
</protein>
<evidence type="ECO:0000259" key="10">
    <source>
        <dbReference type="Pfam" id="PF02771"/>
    </source>
</evidence>
<feature type="domain" description="Acyl-CoA oxidase/dehydrogenase middle" evidence="9">
    <location>
        <begin position="139"/>
        <end position="232"/>
    </location>
</feature>
<dbReference type="Proteomes" id="UP000008392">
    <property type="component" value="Chromosome"/>
</dbReference>
<evidence type="ECO:0000256" key="6">
    <source>
        <dbReference type="ARBA" id="ARBA00022827"/>
    </source>
</evidence>